<evidence type="ECO:0000313" key="2">
    <source>
        <dbReference type="Proteomes" id="UP000217507"/>
    </source>
</evidence>
<dbReference type="EMBL" id="AP018216">
    <property type="protein sequence ID" value="BAY70484.1"/>
    <property type="molecule type" value="Genomic_DNA"/>
</dbReference>
<sequence length="35" mass="3839">MLAIFTVIILYYLFGKNNQVVIAASAEKYLGAMTA</sequence>
<proteinExistence type="predicted"/>
<accession>A0A1Z4KNG7</accession>
<dbReference type="AlphaFoldDB" id="A0A1Z4KNG7"/>
<evidence type="ECO:0000313" key="1">
    <source>
        <dbReference type="EMBL" id="BAY70484.1"/>
    </source>
</evidence>
<gene>
    <name evidence="1" type="ORF">NIES23_32880</name>
</gene>
<name>A0A1Z4KNG7_ANAVA</name>
<reference evidence="1 2" key="1">
    <citation type="submission" date="2017-06" db="EMBL/GenBank/DDBJ databases">
        <title>Genome sequencing of cyanobaciteial culture collection at National Institute for Environmental Studies (NIES).</title>
        <authorList>
            <person name="Hirose Y."/>
            <person name="Shimura Y."/>
            <person name="Fujisawa T."/>
            <person name="Nakamura Y."/>
            <person name="Kawachi M."/>
        </authorList>
    </citation>
    <scope>NUCLEOTIDE SEQUENCE [LARGE SCALE GENOMIC DNA]</scope>
    <source>
        <strain evidence="1 2">NIES-23</strain>
    </source>
</reference>
<dbReference type="Proteomes" id="UP000217507">
    <property type="component" value="Chromosome"/>
</dbReference>
<organism evidence="1 2">
    <name type="scientific">Trichormus variabilis NIES-23</name>
    <dbReference type="NCBI Taxonomy" id="1973479"/>
    <lineage>
        <taxon>Bacteria</taxon>
        <taxon>Bacillati</taxon>
        <taxon>Cyanobacteriota</taxon>
        <taxon>Cyanophyceae</taxon>
        <taxon>Nostocales</taxon>
        <taxon>Nostocaceae</taxon>
        <taxon>Trichormus</taxon>
    </lineage>
</organism>
<protein>
    <submittedName>
        <fullName evidence="1">Uncharacterized protein</fullName>
    </submittedName>
</protein>